<reference evidence="2 3" key="1">
    <citation type="submission" date="2023-01" db="EMBL/GenBank/DDBJ databases">
        <title>Analysis of 21 Apiospora genomes using comparative genomics revels a genus with tremendous synthesis potential of carbohydrate active enzymes and secondary metabolites.</title>
        <authorList>
            <person name="Sorensen T."/>
        </authorList>
    </citation>
    <scope>NUCLEOTIDE SEQUENCE [LARGE SCALE GENOMIC DNA]</scope>
    <source>
        <strain evidence="2 3">CBS 33761</strain>
    </source>
</reference>
<dbReference type="PANTHER" id="PTHR37332:SF1">
    <property type="entry name" value="ELMO DOMAIN-CONTAINING PROTEIN"/>
    <property type="match status" value="1"/>
</dbReference>
<feature type="compositionally biased region" description="Polar residues" evidence="1">
    <location>
        <begin position="150"/>
        <end position="161"/>
    </location>
</feature>
<comment type="caution">
    <text evidence="2">The sequence shown here is derived from an EMBL/GenBank/DDBJ whole genome shotgun (WGS) entry which is preliminary data.</text>
</comment>
<dbReference type="EMBL" id="JAQQWK010000011">
    <property type="protein sequence ID" value="KAK8024339.1"/>
    <property type="molecule type" value="Genomic_DNA"/>
</dbReference>
<keyword evidence="3" id="KW-1185">Reference proteome</keyword>
<accession>A0ABR1S2C6</accession>
<protein>
    <submittedName>
        <fullName evidence="2">Uncharacterized protein</fullName>
    </submittedName>
</protein>
<evidence type="ECO:0000313" key="3">
    <source>
        <dbReference type="Proteomes" id="UP001444661"/>
    </source>
</evidence>
<organism evidence="2 3">
    <name type="scientific">Apiospora rasikravindrae</name>
    <dbReference type="NCBI Taxonomy" id="990691"/>
    <lineage>
        <taxon>Eukaryota</taxon>
        <taxon>Fungi</taxon>
        <taxon>Dikarya</taxon>
        <taxon>Ascomycota</taxon>
        <taxon>Pezizomycotina</taxon>
        <taxon>Sordariomycetes</taxon>
        <taxon>Xylariomycetidae</taxon>
        <taxon>Amphisphaeriales</taxon>
        <taxon>Apiosporaceae</taxon>
        <taxon>Apiospora</taxon>
    </lineage>
</organism>
<feature type="compositionally biased region" description="Basic and acidic residues" evidence="1">
    <location>
        <begin position="48"/>
        <end position="75"/>
    </location>
</feature>
<evidence type="ECO:0000256" key="1">
    <source>
        <dbReference type="SAM" id="MobiDB-lite"/>
    </source>
</evidence>
<proteinExistence type="predicted"/>
<dbReference type="PANTHER" id="PTHR37332">
    <property type="entry name" value="EXPRESSED PROTEIN"/>
    <property type="match status" value="1"/>
</dbReference>
<feature type="region of interest" description="Disordered" evidence="1">
    <location>
        <begin position="1"/>
        <end position="111"/>
    </location>
</feature>
<gene>
    <name evidence="2" type="ORF">PG993_012405</name>
</gene>
<name>A0ABR1S2C6_9PEZI</name>
<sequence length="458" mass="49197">MQDQNVAAAPFSRSASISGSSSRRNNNNGHSSNSLTANHPGQRSRPSTSHDEHEGSAQPTKERPRLLSKDRDRKPSFTGLVRRASFSGKRRGSVSNGNAGGQNIVDDTAPPALPEHALANAAKFSKEYENTAAASPASVDSFSRMLSRTAPTSNGYGTASLSPPPPMERGGSVSAQGGLGPQSESSIIFQHIQEIANKRISTLDYLRKAHEGRVYWFNTLLFDKPDLARMPYFDSRKLARRATNYLLLGLSLPTVIDLNSSTPLEFLRSLNTLLNEFESFQQIHTENGINASSLSRARLPQMFRRGPGGKGRRTSNGGDLGYIPEGGGEGGGVGGSGGLGNQTPTSVISFGLGGEGNDLLPGEEYTHLLTPSLPFDPDFFETFATLCDVLIDCYTRLMSLIPSARECTPPIAELFTKADARVRKIIIQGVVKEFEDSSRAGLKQEVGNVSKVVLGGLM</sequence>
<feature type="compositionally biased region" description="Polar residues" evidence="1">
    <location>
        <begin position="35"/>
        <end position="47"/>
    </location>
</feature>
<dbReference type="Proteomes" id="UP001444661">
    <property type="component" value="Unassembled WGS sequence"/>
</dbReference>
<feature type="region of interest" description="Disordered" evidence="1">
    <location>
        <begin position="150"/>
        <end position="181"/>
    </location>
</feature>
<feature type="compositionally biased region" description="Low complexity" evidence="1">
    <location>
        <begin position="12"/>
        <end position="34"/>
    </location>
</feature>
<evidence type="ECO:0000313" key="2">
    <source>
        <dbReference type="EMBL" id="KAK8024339.1"/>
    </source>
</evidence>